<dbReference type="CDD" id="cd04662">
    <property type="entry name" value="NUDIX_Hydrolase"/>
    <property type="match status" value="1"/>
</dbReference>
<dbReference type="RefSeq" id="WP_035850720.1">
    <property type="nucleotide sequence ID" value="NZ_KK073874.1"/>
</dbReference>
<keyword evidence="6" id="KW-1185">Reference proteome</keyword>
<dbReference type="InterPro" id="IPR020084">
    <property type="entry name" value="NUDIX_hydrolase_CS"/>
</dbReference>
<dbReference type="Pfam" id="PF00293">
    <property type="entry name" value="NUDIX"/>
    <property type="match status" value="1"/>
</dbReference>
<dbReference type="GO" id="GO:0004081">
    <property type="term" value="F:bis(5'-nucleosyl)-tetraphosphatase (asymmetrical) activity"/>
    <property type="evidence" value="ECO:0007669"/>
    <property type="project" value="TreeGrafter"/>
</dbReference>
<dbReference type="Gene3D" id="3.90.79.10">
    <property type="entry name" value="Nucleoside Triphosphate Pyrophosphohydrolase"/>
    <property type="match status" value="1"/>
</dbReference>
<dbReference type="PRINTS" id="PR00502">
    <property type="entry name" value="NUDIXFAMILY"/>
</dbReference>
<sequence>MVAKRSAGLLLYRTAGGRVEVLLGHMGGPFWARKDEAAWSVPKGEYEPDEAPEAAARREFTEELGLPAPEGPLLPLGEVKQSGGKTVTVWAVEGDLSPADVVPGTFGLEWPPKSGRIQQFPELDRVGWFDLDTAREKLVKGQRTFLDRLGESLG</sequence>
<comment type="caution">
    <text evidence="5">The sequence shown here is derived from an EMBL/GenBank/DDBJ whole genome shotgun (WGS) entry which is preliminary data.</text>
</comment>
<keyword evidence="2 3" id="KW-0378">Hydrolase</keyword>
<dbReference type="InterPro" id="IPR020476">
    <property type="entry name" value="Nudix_hydrolase"/>
</dbReference>
<evidence type="ECO:0000313" key="5">
    <source>
        <dbReference type="EMBL" id="EXG81415.1"/>
    </source>
</evidence>
<dbReference type="Proteomes" id="UP000021053">
    <property type="component" value="Unassembled WGS sequence"/>
</dbReference>
<dbReference type="PROSITE" id="PS51462">
    <property type="entry name" value="NUDIX"/>
    <property type="match status" value="1"/>
</dbReference>
<dbReference type="OrthoDB" id="954553at2"/>
<name>A0A010YMG2_9ACTN</name>
<evidence type="ECO:0000256" key="2">
    <source>
        <dbReference type="ARBA" id="ARBA00022801"/>
    </source>
</evidence>
<dbReference type="PROSITE" id="PS00893">
    <property type="entry name" value="NUDIX_BOX"/>
    <property type="match status" value="1"/>
</dbReference>
<dbReference type="InterPro" id="IPR051325">
    <property type="entry name" value="Nudix_hydrolase_domain"/>
</dbReference>
<dbReference type="PATRIC" id="fig|927661.3.peg.2490"/>
<comment type="similarity">
    <text evidence="1 3">Belongs to the Nudix hydrolase family.</text>
</comment>
<reference evidence="5 6" key="1">
    <citation type="submission" date="2013-07" db="EMBL/GenBank/DDBJ databases">
        <authorList>
            <consortium name="DOE Joint Genome Institute"/>
            <person name="Eisen J."/>
            <person name="Huntemann M."/>
            <person name="Han J."/>
            <person name="Chen A."/>
            <person name="Kyrpides N."/>
            <person name="Mavromatis K."/>
            <person name="Markowitz V."/>
            <person name="Palaniappan K."/>
            <person name="Ivanova N."/>
            <person name="Schaumberg A."/>
            <person name="Pati A."/>
            <person name="Liolios K."/>
            <person name="Nordberg H.P."/>
            <person name="Cantor M.N."/>
            <person name="Hua S.X."/>
            <person name="Woyke T."/>
        </authorList>
    </citation>
    <scope>NUCLEOTIDE SEQUENCE [LARGE SCALE GENOMIC DNA]</scope>
    <source>
        <strain evidence="5 6">DSM 44712</strain>
    </source>
</reference>
<dbReference type="SUPFAM" id="SSF55811">
    <property type="entry name" value="Nudix"/>
    <property type="match status" value="1"/>
</dbReference>
<dbReference type="PANTHER" id="PTHR21340">
    <property type="entry name" value="DIADENOSINE 5,5-P1,P4-TETRAPHOSPHATE PYROPHOSPHOHYDROLASE MUTT"/>
    <property type="match status" value="1"/>
</dbReference>
<evidence type="ECO:0000313" key="6">
    <source>
        <dbReference type="Proteomes" id="UP000021053"/>
    </source>
</evidence>
<dbReference type="InterPro" id="IPR015797">
    <property type="entry name" value="NUDIX_hydrolase-like_dom_sf"/>
</dbReference>
<dbReference type="AlphaFoldDB" id="A0A010YMG2"/>
<dbReference type="HOGENOM" id="CLU_118065_0_0_11"/>
<organism evidence="5 6">
    <name type="scientific">Cryptosporangium arvum DSM 44712</name>
    <dbReference type="NCBI Taxonomy" id="927661"/>
    <lineage>
        <taxon>Bacteria</taxon>
        <taxon>Bacillati</taxon>
        <taxon>Actinomycetota</taxon>
        <taxon>Actinomycetes</taxon>
        <taxon>Cryptosporangiales</taxon>
        <taxon>Cryptosporangiaceae</taxon>
        <taxon>Cryptosporangium</taxon>
    </lineage>
</organism>
<accession>A0A010YMG2</accession>
<feature type="domain" description="Nudix hydrolase" evidence="4">
    <location>
        <begin position="2"/>
        <end position="151"/>
    </location>
</feature>
<evidence type="ECO:0000256" key="3">
    <source>
        <dbReference type="RuleBase" id="RU003476"/>
    </source>
</evidence>
<dbReference type="PANTHER" id="PTHR21340:SF7">
    <property type="entry name" value="NUDIX HYDROLASE DOMAIN-CONTAINING PROTEIN"/>
    <property type="match status" value="1"/>
</dbReference>
<evidence type="ECO:0000256" key="1">
    <source>
        <dbReference type="ARBA" id="ARBA00005582"/>
    </source>
</evidence>
<evidence type="ECO:0000259" key="4">
    <source>
        <dbReference type="PROSITE" id="PS51462"/>
    </source>
</evidence>
<gene>
    <name evidence="5" type="ORF">CryarDRAFT_2529</name>
</gene>
<dbReference type="GO" id="GO:0006167">
    <property type="term" value="P:AMP biosynthetic process"/>
    <property type="evidence" value="ECO:0007669"/>
    <property type="project" value="TreeGrafter"/>
</dbReference>
<dbReference type="GO" id="GO:0006754">
    <property type="term" value="P:ATP biosynthetic process"/>
    <property type="evidence" value="ECO:0007669"/>
    <property type="project" value="TreeGrafter"/>
</dbReference>
<protein>
    <submittedName>
        <fullName evidence="5">Putative NTP pyrophosphohydrolase</fullName>
    </submittedName>
</protein>
<dbReference type="EMBL" id="JFBT01000001">
    <property type="protein sequence ID" value="EXG81415.1"/>
    <property type="molecule type" value="Genomic_DNA"/>
</dbReference>
<proteinExistence type="inferred from homology"/>
<dbReference type="InterPro" id="IPR000086">
    <property type="entry name" value="NUDIX_hydrolase_dom"/>
</dbReference>